<dbReference type="Gene3D" id="3.30.390.30">
    <property type="match status" value="1"/>
</dbReference>
<reference evidence="7 8" key="1">
    <citation type="journal article" date="2011" name="J. Bacteriol.">
        <title>Draft Genome Sequence of Gordonia neofelifaecis NRRL B-59395, a Cholesterol-Degrading Actinomycete.</title>
        <authorList>
            <person name="Ge F."/>
            <person name="Li W."/>
            <person name="Chen G."/>
            <person name="Liu Y."/>
            <person name="Zhang G."/>
            <person name="Yong B."/>
            <person name="Wang Q."/>
            <person name="Wang N."/>
            <person name="Huang Z."/>
            <person name="Li W."/>
            <person name="Wang J."/>
            <person name="Wu C."/>
            <person name="Xie Q."/>
            <person name="Liu G."/>
        </authorList>
    </citation>
    <scope>NUCLEOTIDE SEQUENCE [LARGE SCALE GENOMIC DNA]</scope>
    <source>
        <strain evidence="7 8">NRRL B-59395</strain>
    </source>
</reference>
<dbReference type="PANTHER" id="PTHR43557:SF2">
    <property type="entry name" value="RIESKE DOMAIN-CONTAINING PROTEIN-RELATED"/>
    <property type="match status" value="1"/>
</dbReference>
<evidence type="ECO:0000256" key="4">
    <source>
        <dbReference type="ARBA" id="ARBA00023002"/>
    </source>
</evidence>
<gene>
    <name evidence="7" type="ORF">SCNU_11550</name>
</gene>
<dbReference type="InterPro" id="IPR036188">
    <property type="entry name" value="FAD/NAD-bd_sf"/>
</dbReference>
<dbReference type="OrthoDB" id="3568330at2"/>
<dbReference type="RefSeq" id="WP_009679528.1">
    <property type="nucleotide sequence ID" value="NZ_AEUD01000009.1"/>
</dbReference>
<dbReference type="SUPFAM" id="SSF55424">
    <property type="entry name" value="FAD/NAD-linked reductases, dimerisation (C-terminal) domain"/>
    <property type="match status" value="1"/>
</dbReference>
<comment type="caution">
    <text evidence="7">The sequence shown here is derived from an EMBL/GenBank/DDBJ whole genome shotgun (WGS) entry which is preliminary data.</text>
</comment>
<dbReference type="EMBL" id="AEUD01000009">
    <property type="protein sequence ID" value="EGD54839.1"/>
    <property type="molecule type" value="Genomic_DNA"/>
</dbReference>
<proteinExistence type="predicted"/>
<dbReference type="STRING" id="644548.SCNU_11550"/>
<dbReference type="InterPro" id="IPR016156">
    <property type="entry name" value="FAD/NAD-linked_Rdtase_dimer_sf"/>
</dbReference>
<dbReference type="Pfam" id="PF07992">
    <property type="entry name" value="Pyr_redox_2"/>
    <property type="match status" value="1"/>
</dbReference>
<dbReference type="PRINTS" id="PR00469">
    <property type="entry name" value="PNDRDTASEII"/>
</dbReference>
<evidence type="ECO:0000313" key="8">
    <source>
        <dbReference type="Proteomes" id="UP000035065"/>
    </source>
</evidence>
<keyword evidence="2" id="KW-0285">Flavoprotein</keyword>
<evidence type="ECO:0000313" key="7">
    <source>
        <dbReference type="EMBL" id="EGD54839.1"/>
    </source>
</evidence>
<dbReference type="Proteomes" id="UP000035065">
    <property type="component" value="Unassembled WGS sequence"/>
</dbReference>
<dbReference type="InterPro" id="IPR028202">
    <property type="entry name" value="Reductase_C"/>
</dbReference>
<dbReference type="Gene3D" id="3.50.50.60">
    <property type="entry name" value="FAD/NAD(P)-binding domain"/>
    <property type="match status" value="2"/>
</dbReference>
<dbReference type="Pfam" id="PF14759">
    <property type="entry name" value="Reductase_C"/>
    <property type="match status" value="1"/>
</dbReference>
<accession>F1YKF3</accession>
<keyword evidence="8" id="KW-1185">Reference proteome</keyword>
<dbReference type="AlphaFoldDB" id="F1YKF3"/>
<keyword evidence="4" id="KW-0560">Oxidoreductase</keyword>
<dbReference type="PRINTS" id="PR00368">
    <property type="entry name" value="FADPNR"/>
</dbReference>
<dbReference type="eggNOG" id="COG0446">
    <property type="taxonomic scope" value="Bacteria"/>
</dbReference>
<dbReference type="PANTHER" id="PTHR43557">
    <property type="entry name" value="APOPTOSIS-INDUCING FACTOR 1"/>
    <property type="match status" value="1"/>
</dbReference>
<evidence type="ECO:0000256" key="1">
    <source>
        <dbReference type="ARBA" id="ARBA00001974"/>
    </source>
</evidence>
<dbReference type="SUPFAM" id="SSF51905">
    <property type="entry name" value="FAD/NAD(P)-binding domain"/>
    <property type="match status" value="2"/>
</dbReference>
<dbReference type="GO" id="GO:0005737">
    <property type="term" value="C:cytoplasm"/>
    <property type="evidence" value="ECO:0007669"/>
    <property type="project" value="TreeGrafter"/>
</dbReference>
<name>F1YKF3_9ACTN</name>
<dbReference type="InterPro" id="IPR050446">
    <property type="entry name" value="FAD-oxidoreductase/Apoptosis"/>
</dbReference>
<sequence length="394" mass="40043">MTGEAGRGAGVVIVGTGTAGTTAAATLRAEGFDGPVTLIGAEPGLPYRRTALSKDLLAADLSEPRIALQKPDFWEAKSIDVRVGVRVIAVDPEDRTVELDDGDVLDYRALILATGGQPVRPAWLDDQVPTLRTRDDALAIRDGVTESQRLVVIGGGLIGLELAASAASHGLLATVVEAGHRVAARVVPPVVSDYLATLHTANGVWLRTESPADSATARRVQLSDGAQLVGTVVAAIGAAPDIALAAAAGASTCAAGVVVDHALATDVPGIFAAGDAAALPDLRTGEPARGEHWFGATDQGKAVAKSVLASFAGEPAAPFVEVPRAWTMQYGVNIQMVGWPTVDGEVIVDGSIADGDATVRTVVDGELVGAVTVGRAAAARDCRAEIAAALGSTV</sequence>
<evidence type="ECO:0000259" key="6">
    <source>
        <dbReference type="Pfam" id="PF14759"/>
    </source>
</evidence>
<protein>
    <submittedName>
        <fullName evidence="7">Rubredoxin reductase</fullName>
    </submittedName>
</protein>
<organism evidence="7 8">
    <name type="scientific">Gordonia neofelifaecis NRRL B-59395</name>
    <dbReference type="NCBI Taxonomy" id="644548"/>
    <lineage>
        <taxon>Bacteria</taxon>
        <taxon>Bacillati</taxon>
        <taxon>Actinomycetota</taxon>
        <taxon>Actinomycetes</taxon>
        <taxon>Mycobacteriales</taxon>
        <taxon>Gordoniaceae</taxon>
        <taxon>Gordonia</taxon>
    </lineage>
</organism>
<evidence type="ECO:0000256" key="2">
    <source>
        <dbReference type="ARBA" id="ARBA00022630"/>
    </source>
</evidence>
<comment type="cofactor">
    <cofactor evidence="1">
        <name>FAD</name>
        <dbReference type="ChEBI" id="CHEBI:57692"/>
    </cofactor>
</comment>
<evidence type="ECO:0000256" key="3">
    <source>
        <dbReference type="ARBA" id="ARBA00022827"/>
    </source>
</evidence>
<dbReference type="InterPro" id="IPR023753">
    <property type="entry name" value="FAD/NAD-binding_dom"/>
</dbReference>
<evidence type="ECO:0000259" key="5">
    <source>
        <dbReference type="Pfam" id="PF07992"/>
    </source>
</evidence>
<keyword evidence="3" id="KW-0274">FAD</keyword>
<dbReference type="GO" id="GO:0016651">
    <property type="term" value="F:oxidoreductase activity, acting on NAD(P)H"/>
    <property type="evidence" value="ECO:0007669"/>
    <property type="project" value="TreeGrafter"/>
</dbReference>
<feature type="domain" description="FAD/NAD(P)-binding" evidence="5">
    <location>
        <begin position="11"/>
        <end position="300"/>
    </location>
</feature>
<feature type="domain" description="Reductase C-terminal" evidence="6">
    <location>
        <begin position="326"/>
        <end position="388"/>
    </location>
</feature>